<keyword evidence="2" id="KW-0732">Signal</keyword>
<keyword evidence="4" id="KW-1185">Reference proteome</keyword>
<gene>
    <name evidence="3" type="ORF">V5S96_03090</name>
</gene>
<feature type="compositionally biased region" description="Low complexity" evidence="1">
    <location>
        <begin position="343"/>
        <end position="368"/>
    </location>
</feature>
<feature type="signal peptide" evidence="2">
    <location>
        <begin position="1"/>
        <end position="25"/>
    </location>
</feature>
<dbReference type="SUPFAM" id="SSF50494">
    <property type="entry name" value="Trypsin-like serine proteases"/>
    <property type="match status" value="1"/>
</dbReference>
<evidence type="ECO:0000313" key="4">
    <source>
        <dbReference type="Proteomes" id="UP001359781"/>
    </source>
</evidence>
<name>A0ABU8NWG6_9CORY</name>
<dbReference type="RefSeq" id="WP_337889220.1">
    <property type="nucleotide sequence ID" value="NZ_JBAHVI010000001.1"/>
</dbReference>
<dbReference type="EMBL" id="JBAHVJ010000003">
    <property type="protein sequence ID" value="MEJ4099346.1"/>
    <property type="molecule type" value="Genomic_DNA"/>
</dbReference>
<evidence type="ECO:0000313" key="3">
    <source>
        <dbReference type="EMBL" id="MEJ4099346.1"/>
    </source>
</evidence>
<dbReference type="Gene3D" id="2.40.10.10">
    <property type="entry name" value="Trypsin-like serine proteases"/>
    <property type="match status" value="2"/>
</dbReference>
<organism evidence="3 4">
    <name type="scientific">Corynebacterium mastitidis</name>
    <dbReference type="NCBI Taxonomy" id="161890"/>
    <lineage>
        <taxon>Bacteria</taxon>
        <taxon>Bacillati</taxon>
        <taxon>Actinomycetota</taxon>
        <taxon>Actinomycetes</taxon>
        <taxon>Mycobacteriales</taxon>
        <taxon>Corynebacteriaceae</taxon>
        <taxon>Corynebacterium</taxon>
    </lineage>
</organism>
<dbReference type="InterPro" id="IPR018114">
    <property type="entry name" value="TRYPSIN_HIS"/>
</dbReference>
<accession>A0ABU8NWG6</accession>
<evidence type="ECO:0000256" key="1">
    <source>
        <dbReference type="SAM" id="MobiDB-lite"/>
    </source>
</evidence>
<dbReference type="Proteomes" id="UP001359781">
    <property type="component" value="Unassembled WGS sequence"/>
</dbReference>
<feature type="compositionally biased region" description="Low complexity" evidence="1">
    <location>
        <begin position="296"/>
        <end position="331"/>
    </location>
</feature>
<dbReference type="PROSITE" id="PS00134">
    <property type="entry name" value="TRYPSIN_HIS"/>
    <property type="match status" value="1"/>
</dbReference>
<reference evidence="3 4" key="1">
    <citation type="submission" date="2024-02" db="EMBL/GenBank/DDBJ databases">
        <title>Whole genome sequencing and characterization of Corynebacterium isolated from the ocular surface of dry eye disease sufferers.</title>
        <authorList>
            <person name="Naqvi M."/>
        </authorList>
    </citation>
    <scope>NUCLEOTIDE SEQUENCE [LARGE SCALE GENOMIC DNA]</scope>
    <source>
        <strain evidence="3 4">PCRF</strain>
    </source>
</reference>
<sequence length="397" mass="40502">MKKSVVLALSAAFAAASHLAPMAAADDGSRLPQPNPAGSVLDGHLSEINDKGAYFAETPYAEQAASRAVGQIVNAGSLCTGSVIDSASRTLVVTAAHCLGKWQDGKWQISQDTRDSIAAGKSFFTPAFDGVAQEPAQRVPFGSWKIADAHVSETSGVDVAVLEIALDDQGRKIQDVTGAFGIHPELQQGEVVQASLIGYPGPAPFHGKSQSVCVGNYTKYQGGGNSQIRRVEGERECWVGGGSSGGPFATTSSNPNLAGEIITVLHSGGGGNIALVMGELVNAAEGDIPAEEKAEVAPVEPTEPAAPTESTEPTAPAEPATPAGQPTDAPQQPAPQAPEAEKPGAQGTEQPKPAKPGEAAPAEPQAPEKGIDPAEVAQQPQVPEKGIDPATLNGAKS</sequence>
<dbReference type="InterPro" id="IPR043504">
    <property type="entry name" value="Peptidase_S1_PA_chymotrypsin"/>
</dbReference>
<feature type="chain" id="PRO_5047535549" evidence="2">
    <location>
        <begin position="26"/>
        <end position="397"/>
    </location>
</feature>
<feature type="region of interest" description="Disordered" evidence="1">
    <location>
        <begin position="291"/>
        <end position="397"/>
    </location>
</feature>
<comment type="caution">
    <text evidence="3">The sequence shown here is derived from an EMBL/GenBank/DDBJ whole genome shotgun (WGS) entry which is preliminary data.</text>
</comment>
<dbReference type="InterPro" id="IPR009003">
    <property type="entry name" value="Peptidase_S1_PA"/>
</dbReference>
<evidence type="ECO:0000256" key="2">
    <source>
        <dbReference type="SAM" id="SignalP"/>
    </source>
</evidence>
<dbReference type="Pfam" id="PF13365">
    <property type="entry name" value="Trypsin_2"/>
    <property type="match status" value="1"/>
</dbReference>
<protein>
    <submittedName>
        <fullName evidence="3">Trypsin-like peptidase domain-containing protein</fullName>
    </submittedName>
</protein>
<proteinExistence type="predicted"/>